<comment type="caution">
    <text evidence="2">The sequence shown here is derived from an EMBL/GenBank/DDBJ whole genome shotgun (WGS) entry which is preliminary data.</text>
</comment>
<keyword evidence="1" id="KW-0472">Membrane</keyword>
<protein>
    <submittedName>
        <fullName evidence="2">Uncharacterized protein</fullName>
    </submittedName>
</protein>
<feature type="transmembrane region" description="Helical" evidence="1">
    <location>
        <begin position="43"/>
        <end position="69"/>
    </location>
</feature>
<evidence type="ECO:0000313" key="3">
    <source>
        <dbReference type="Proteomes" id="UP000050501"/>
    </source>
</evidence>
<name>A0A0P6YDY2_9CHLR</name>
<dbReference type="EMBL" id="LGCM01000002">
    <property type="protein sequence ID" value="KPL91771.1"/>
    <property type="molecule type" value="Genomic_DNA"/>
</dbReference>
<keyword evidence="1" id="KW-1133">Transmembrane helix</keyword>
<gene>
    <name evidence="2" type="ORF">ADN01_00340</name>
</gene>
<keyword evidence="3" id="KW-1185">Reference proteome</keyword>
<dbReference type="STRING" id="229921.ADN01_00340"/>
<proteinExistence type="predicted"/>
<organism evidence="2 3">
    <name type="scientific">Levilinea saccharolytica</name>
    <dbReference type="NCBI Taxonomy" id="229921"/>
    <lineage>
        <taxon>Bacteria</taxon>
        <taxon>Bacillati</taxon>
        <taxon>Chloroflexota</taxon>
        <taxon>Anaerolineae</taxon>
        <taxon>Anaerolineales</taxon>
        <taxon>Anaerolineaceae</taxon>
        <taxon>Levilinea</taxon>
    </lineage>
</organism>
<accession>A0A0P6YDY2</accession>
<dbReference type="RefSeq" id="WP_062417988.1">
    <property type="nucleotide sequence ID" value="NZ_DF967974.1"/>
</dbReference>
<dbReference type="Proteomes" id="UP000050501">
    <property type="component" value="Unassembled WGS sequence"/>
</dbReference>
<dbReference type="AlphaFoldDB" id="A0A0P6YDY2"/>
<reference evidence="2 3" key="1">
    <citation type="submission" date="2015-07" db="EMBL/GenBank/DDBJ databases">
        <title>Genome sequence of Levilinea saccharolytica DSM 16555.</title>
        <authorList>
            <person name="Hemp J."/>
            <person name="Ward L.M."/>
            <person name="Pace L.A."/>
            <person name="Fischer W.W."/>
        </authorList>
    </citation>
    <scope>NUCLEOTIDE SEQUENCE [LARGE SCALE GENOMIC DNA]</scope>
    <source>
        <strain evidence="2 3">KIBI-1</strain>
    </source>
</reference>
<evidence type="ECO:0000256" key="1">
    <source>
        <dbReference type="SAM" id="Phobius"/>
    </source>
</evidence>
<sequence>MLSQTWKTFNLAFWNWIILTLSNNRQVRQWLPKFYRAWKDGRVFGTAVLFTFAGLASFLSGFVLILVFWPK</sequence>
<keyword evidence="1" id="KW-0812">Transmembrane</keyword>
<evidence type="ECO:0000313" key="2">
    <source>
        <dbReference type="EMBL" id="KPL91771.1"/>
    </source>
</evidence>